<comment type="caution">
    <text evidence="17">The sequence shown here is derived from an EMBL/GenBank/DDBJ whole genome shotgun (WGS) entry which is preliminary data.</text>
</comment>
<dbReference type="InterPro" id="IPR029044">
    <property type="entry name" value="Nucleotide-diphossugar_trans"/>
</dbReference>
<dbReference type="Gene3D" id="3.10.180.20">
    <property type="entry name" value="N-Acetylglucosaminyltransferase I, Domain 2"/>
    <property type="match status" value="1"/>
</dbReference>
<evidence type="ECO:0000256" key="16">
    <source>
        <dbReference type="RuleBase" id="RU368119"/>
    </source>
</evidence>
<evidence type="ECO:0000256" key="13">
    <source>
        <dbReference type="ARBA" id="ARBA00038949"/>
    </source>
</evidence>
<keyword evidence="7 16" id="KW-0479">Metal-binding</keyword>
<keyword evidence="6" id="KW-0812">Transmembrane</keyword>
<dbReference type="FunFam" id="3.10.180.20:FF:000002">
    <property type="entry name" value="Alpha-1,3-mannosyl-glycoprotein 2-beta-N-acetylglucosaminyltransferase"/>
    <property type="match status" value="1"/>
</dbReference>
<dbReference type="Pfam" id="PF03071">
    <property type="entry name" value="GNT-I"/>
    <property type="match status" value="1"/>
</dbReference>
<evidence type="ECO:0000313" key="18">
    <source>
        <dbReference type="Proteomes" id="UP001314170"/>
    </source>
</evidence>
<dbReference type="PANTHER" id="PTHR10468">
    <property type="entry name" value="PROTEIN O-LINKED-MANNOSE BETA-1,2-N-ACETYLGLUCOSAMINYLTRANSFERASE 1/ALPHA-1,3-MANNOSYL-GLYCOPROTEIN 2-BETA-N-ACETYLGLUCOSAMINYLTRANSFERASE"/>
    <property type="match status" value="1"/>
</dbReference>
<comment type="pathway">
    <text evidence="2 16">Protein modification; protein glycosylation.</text>
</comment>
<evidence type="ECO:0000256" key="4">
    <source>
        <dbReference type="ARBA" id="ARBA00022676"/>
    </source>
</evidence>
<dbReference type="GO" id="GO:0003827">
    <property type="term" value="F:alpha-1,3-mannosylglycoprotein 2-beta-N-acetylglucosaminyltransferase activity"/>
    <property type="evidence" value="ECO:0007669"/>
    <property type="project" value="UniProtKB-UniRule"/>
</dbReference>
<keyword evidence="9" id="KW-1133">Transmembrane helix</keyword>
<dbReference type="InterPro" id="IPR004139">
    <property type="entry name" value="Glyco_trans_13"/>
</dbReference>
<dbReference type="GO" id="GO:0000139">
    <property type="term" value="C:Golgi membrane"/>
    <property type="evidence" value="ECO:0007669"/>
    <property type="project" value="UniProtKB-SubCell"/>
</dbReference>
<evidence type="ECO:0000256" key="7">
    <source>
        <dbReference type="ARBA" id="ARBA00022723"/>
    </source>
</evidence>
<evidence type="ECO:0000313" key="17">
    <source>
        <dbReference type="EMBL" id="CAK7329074.1"/>
    </source>
</evidence>
<keyword evidence="12 16" id="KW-0464">Manganese</keyword>
<dbReference type="EMBL" id="CAWUPB010000913">
    <property type="protein sequence ID" value="CAK7329074.1"/>
    <property type="molecule type" value="Genomic_DNA"/>
</dbReference>
<keyword evidence="10 16" id="KW-0333">Golgi apparatus</keyword>
<evidence type="ECO:0000256" key="15">
    <source>
        <dbReference type="ARBA" id="ARBA00049421"/>
    </source>
</evidence>
<keyword evidence="11" id="KW-0472">Membrane</keyword>
<dbReference type="SUPFAM" id="SSF53448">
    <property type="entry name" value="Nucleotide-diphospho-sugar transferases"/>
    <property type="match status" value="1"/>
</dbReference>
<comment type="subcellular location">
    <subcellularLocation>
        <location evidence="1 16">Golgi apparatus membrane</location>
        <topology evidence="1 16">Single-pass type II membrane protein</topology>
    </subcellularLocation>
</comment>
<comment type="cofactor">
    <cofactor evidence="16">
        <name>Mn(2+)</name>
        <dbReference type="ChEBI" id="CHEBI:29035"/>
    </cofactor>
    <text evidence="16">The cofactor is mostly bound to the substrate.</text>
</comment>
<dbReference type="PANTHER" id="PTHR10468:SF0">
    <property type="entry name" value="ALPHA-1,3-MANNOSYL-GLYCOPROTEIN 2-BETA-N-ACETYLGLUCOSAMINYLTRANSFERASE"/>
    <property type="match status" value="1"/>
</dbReference>
<evidence type="ECO:0000256" key="6">
    <source>
        <dbReference type="ARBA" id="ARBA00022692"/>
    </source>
</evidence>
<sequence>MEIAPDFFDYFEASAALLDKDKYENHKGRQFIRPEVCRTYNFGEHDKYTNHFAEIVRKAKPVQGTDAVLKAYNIEGDVRIQYKDQSNFQWIARQFGIFEEWKDGIPRTSFKGVVVFRYQTTRRIFLVGPDSLRQLGIKDA</sequence>
<keyword evidence="5" id="KW-0808">Transferase</keyword>
<dbReference type="AlphaFoldDB" id="A0AAV1R6U9"/>
<evidence type="ECO:0000256" key="5">
    <source>
        <dbReference type="ARBA" id="ARBA00022679"/>
    </source>
</evidence>
<evidence type="ECO:0000256" key="14">
    <source>
        <dbReference type="ARBA" id="ARBA00041712"/>
    </source>
</evidence>
<comment type="function">
    <text evidence="16">Initiates complex N-linked carbohydrate formation. Essential for the conversion of high-mannose to hybrid and complex N-glycans.</text>
</comment>
<keyword evidence="8 16" id="KW-0735">Signal-anchor</keyword>
<evidence type="ECO:0000256" key="9">
    <source>
        <dbReference type="ARBA" id="ARBA00022989"/>
    </source>
</evidence>
<proteinExistence type="inferred from homology"/>
<name>A0AAV1R6U9_9ROSI</name>
<evidence type="ECO:0000256" key="10">
    <source>
        <dbReference type="ARBA" id="ARBA00023034"/>
    </source>
</evidence>
<evidence type="ECO:0000256" key="11">
    <source>
        <dbReference type="ARBA" id="ARBA00023136"/>
    </source>
</evidence>
<gene>
    <name evidence="17" type="ORF">DCAF_LOCUS6822</name>
</gene>
<dbReference type="GO" id="GO:0030145">
    <property type="term" value="F:manganese ion binding"/>
    <property type="evidence" value="ECO:0007669"/>
    <property type="project" value="UniProtKB-UniRule"/>
</dbReference>
<comment type="catalytic activity">
    <reaction evidence="15 16">
        <text>N(4)-(alpha-D-Man-(1-&gt;3)-[alpha-D-Man-(1-&gt;3)-[alpha-D-Man-(1-&gt;6)]-alpha-D-Man-(1-&gt;6)]-beta-D-Man-(1-&gt;4)-beta-D-GlcNAc-(1-&gt;4)-beta-D-GlcNAc)-L-asparaginyl-[protein] (N-glucan mannose isomer 5A1,2) + UDP-N-acetyl-alpha-D-glucosamine = N(4)-{beta-D-GlcNAc-(1-&gt;2)-alpha-D-Man-(1-&gt;3)-[alpha-D-Man-(1-&gt;3)-[alpha-D-Man-(1-&gt;6)]-alpha-D-Man-(1-&gt;6)]-beta-D-Man-(1-&gt;4)-beta-D-GlcNAc-(1-&gt;4)-beta-D-GlcNAc}-L-asparaginyl-[protein] + UDP + H(+)</text>
        <dbReference type="Rhea" id="RHEA:11456"/>
        <dbReference type="Rhea" id="RHEA-COMP:14367"/>
        <dbReference type="Rhea" id="RHEA-COMP:14368"/>
        <dbReference type="ChEBI" id="CHEBI:15378"/>
        <dbReference type="ChEBI" id="CHEBI:57705"/>
        <dbReference type="ChEBI" id="CHEBI:58223"/>
        <dbReference type="ChEBI" id="CHEBI:59087"/>
        <dbReference type="ChEBI" id="CHEBI:60625"/>
        <dbReference type="EC" id="2.4.1.101"/>
    </reaction>
</comment>
<accession>A0AAV1R6U9</accession>
<evidence type="ECO:0000256" key="2">
    <source>
        <dbReference type="ARBA" id="ARBA00004922"/>
    </source>
</evidence>
<dbReference type="EC" id="2.4.1.101" evidence="13 16"/>
<evidence type="ECO:0000256" key="12">
    <source>
        <dbReference type="ARBA" id="ARBA00023211"/>
    </source>
</evidence>
<dbReference type="InterPro" id="IPR052261">
    <property type="entry name" value="Glycosyltransferase_13"/>
</dbReference>
<evidence type="ECO:0000256" key="8">
    <source>
        <dbReference type="ARBA" id="ARBA00022968"/>
    </source>
</evidence>
<evidence type="ECO:0000256" key="3">
    <source>
        <dbReference type="ARBA" id="ARBA00006492"/>
    </source>
</evidence>
<comment type="similarity">
    <text evidence="3 16">Belongs to the glycosyltransferase 13 family.</text>
</comment>
<reference evidence="17 18" key="1">
    <citation type="submission" date="2024-01" db="EMBL/GenBank/DDBJ databases">
        <authorList>
            <person name="Waweru B."/>
        </authorList>
    </citation>
    <scope>NUCLEOTIDE SEQUENCE [LARGE SCALE GENOMIC DNA]</scope>
</reference>
<protein>
    <recommendedName>
        <fullName evidence="13 16">Alpha-1,3-mannosyl-glycoprotein 2-beta-N-acetylglucosaminyltransferase</fullName>
        <shortName evidence="16">GNT-I</shortName>
        <shortName evidence="16">GlcNAc-T I</shortName>
        <ecNumber evidence="13 16">2.4.1.101</ecNumber>
    </recommendedName>
    <alternativeName>
        <fullName evidence="14 16">N-glycosyl-oligosaccharide-glycoprotein N-acetylglucosaminyltransferase I</fullName>
    </alternativeName>
</protein>
<keyword evidence="4 16" id="KW-0328">Glycosyltransferase</keyword>
<keyword evidence="18" id="KW-1185">Reference proteome</keyword>
<dbReference type="Proteomes" id="UP001314170">
    <property type="component" value="Unassembled WGS sequence"/>
</dbReference>
<evidence type="ECO:0000256" key="1">
    <source>
        <dbReference type="ARBA" id="ARBA00004323"/>
    </source>
</evidence>
<organism evidence="17 18">
    <name type="scientific">Dovyalis caffra</name>
    <dbReference type="NCBI Taxonomy" id="77055"/>
    <lineage>
        <taxon>Eukaryota</taxon>
        <taxon>Viridiplantae</taxon>
        <taxon>Streptophyta</taxon>
        <taxon>Embryophyta</taxon>
        <taxon>Tracheophyta</taxon>
        <taxon>Spermatophyta</taxon>
        <taxon>Magnoliopsida</taxon>
        <taxon>eudicotyledons</taxon>
        <taxon>Gunneridae</taxon>
        <taxon>Pentapetalae</taxon>
        <taxon>rosids</taxon>
        <taxon>fabids</taxon>
        <taxon>Malpighiales</taxon>
        <taxon>Salicaceae</taxon>
        <taxon>Flacourtieae</taxon>
        <taxon>Dovyalis</taxon>
    </lineage>
</organism>